<dbReference type="EMBL" id="CP020100">
    <property type="protein sequence ID" value="AQZ94399.1"/>
    <property type="molecule type" value="Genomic_DNA"/>
</dbReference>
<protein>
    <recommendedName>
        <fullName evidence="3">ABC transporter</fullName>
    </recommendedName>
</protein>
<sequence length="232" mass="26300">MRLIRSLPLLLLMLGLSPGLLAQGNQLNLTSLNWPPYSAESLPGQGSITSRIRQALANYDLDLAVRFLPWNRAVKQATEDPHYLGYYPEYLSPNSDCLYSKALGTSSLGLAYHSDQALHWETLEDLSPYRIGVVSGYHQTPAFDQQVAAGLLQVEEGVNDQINLLKLLYRRVDLVVVDREVMRHWQNQLPSLRRARDQLQFHPRLLGELSLHVCFNNTQAGRAARDKLDRQL</sequence>
<dbReference type="Proteomes" id="UP000243488">
    <property type="component" value="Chromosome"/>
</dbReference>
<reference evidence="1 2" key="1">
    <citation type="submission" date="2017-03" db="EMBL/GenBank/DDBJ databases">
        <title>Complete genome sequence of the novel DNRA strain Pseudomonas sp. S-6-2 isolated from Chinese polluted river sediment. Journal of Biotechnology.</title>
        <authorList>
            <person name="Li J."/>
            <person name="Xiang F."/>
            <person name="Wang L."/>
            <person name="Xi L."/>
            <person name="Liu J."/>
        </authorList>
    </citation>
    <scope>NUCLEOTIDE SEQUENCE [LARGE SCALE GENOMIC DNA]</scope>
    <source>
        <strain evidence="1 2">S-6-2</strain>
    </source>
</reference>
<accession>A0A1V0B387</accession>
<name>A0A1V0B387_9GAMM</name>
<proteinExistence type="predicted"/>
<dbReference type="RefSeq" id="WP_080049252.1">
    <property type="nucleotide sequence ID" value="NZ_CP020100.1"/>
</dbReference>
<dbReference type="KEGG" id="ppha:BVH74_06360"/>
<dbReference type="STRING" id="1931241.BVH74_06360"/>
<evidence type="ECO:0000313" key="2">
    <source>
        <dbReference type="Proteomes" id="UP000243488"/>
    </source>
</evidence>
<evidence type="ECO:0008006" key="3">
    <source>
        <dbReference type="Google" id="ProtNLM"/>
    </source>
</evidence>
<evidence type="ECO:0000313" key="1">
    <source>
        <dbReference type="EMBL" id="AQZ94399.1"/>
    </source>
</evidence>
<keyword evidence="2" id="KW-1185">Reference proteome</keyword>
<organism evidence="1 2">
    <name type="scientific">Halopseudomonas phragmitis</name>
    <dbReference type="NCBI Taxonomy" id="1931241"/>
    <lineage>
        <taxon>Bacteria</taxon>
        <taxon>Pseudomonadati</taxon>
        <taxon>Pseudomonadota</taxon>
        <taxon>Gammaproteobacteria</taxon>
        <taxon>Pseudomonadales</taxon>
        <taxon>Pseudomonadaceae</taxon>
        <taxon>Halopseudomonas</taxon>
    </lineage>
</organism>
<gene>
    <name evidence="1" type="ORF">BVH74_06360</name>
</gene>
<dbReference type="AlphaFoldDB" id="A0A1V0B387"/>
<dbReference type="SUPFAM" id="SSF53850">
    <property type="entry name" value="Periplasmic binding protein-like II"/>
    <property type="match status" value="1"/>
</dbReference>